<evidence type="ECO:0000256" key="3">
    <source>
        <dbReference type="SAM" id="SignalP"/>
    </source>
</evidence>
<sequence>MKFAIVLIACFAASVLAQEHKPKKDDFRNEFDHLLIEQVNHAIEKGEHQLLYLQHQLDELNENKSKELQEKIIRELDVVCAMIEGAQGALERELKRTDLNILERFNYEEAQTLSKILLKDLKETEQKVKDIQTQ</sequence>
<dbReference type="AlphaFoldDB" id="A0A1P8DF97"/>
<protein>
    <submittedName>
        <fullName evidence="4">Blo t 5 allergen</fullName>
    </submittedName>
</protein>
<feature type="signal peptide" evidence="3">
    <location>
        <begin position="1"/>
        <end position="17"/>
    </location>
</feature>
<organism evidence="4">
    <name type="scientific">Blomia tropicalis</name>
    <name type="common">Mite</name>
    <dbReference type="NCBI Taxonomy" id="40697"/>
    <lineage>
        <taxon>Eukaryota</taxon>
        <taxon>Metazoa</taxon>
        <taxon>Ecdysozoa</taxon>
        <taxon>Arthropoda</taxon>
        <taxon>Chelicerata</taxon>
        <taxon>Arachnida</taxon>
        <taxon>Acari</taxon>
        <taxon>Acariformes</taxon>
        <taxon>Sarcoptiformes</taxon>
        <taxon>Astigmata</taxon>
        <taxon>Glycyphagoidea</taxon>
        <taxon>Echimyopodidae</taxon>
        <taxon>Blomia</taxon>
    </lineage>
</organism>
<comment type="similarity">
    <text evidence="1">Belongs to the mite group 5 allergen family.</text>
</comment>
<reference evidence="4" key="1">
    <citation type="journal article" date="2016" name="Asian Pac. J. Allergy Immunol.">
        <title>Genetic Polymorphisms and Allergenicity of Blo t 5 in a House Dust Mite Allergic Filipino Population.</title>
        <authorList>
            <person name="Medina L.R."/>
            <person name="Malainual N."/>
            <person name="Ramos J.D."/>
        </authorList>
    </citation>
    <scope>NUCLEOTIDE SEQUENCE</scope>
</reference>
<dbReference type="Gene3D" id="1.20.58.970">
    <property type="match status" value="1"/>
</dbReference>
<evidence type="ECO:0000256" key="2">
    <source>
        <dbReference type="SAM" id="Coils"/>
    </source>
</evidence>
<name>A0A1P8DF97_BLOTA</name>
<evidence type="ECO:0000313" key="4">
    <source>
        <dbReference type="EMBL" id="APU87554.1"/>
    </source>
</evidence>
<dbReference type="InterPro" id="IPR020306">
    <property type="entry name" value="Mite_allergen_group-5/21"/>
</dbReference>
<accession>A0A1P8DF97</accession>
<dbReference type="EMBL" id="KY435506">
    <property type="protein sequence ID" value="APU87554.1"/>
    <property type="molecule type" value="mRNA"/>
</dbReference>
<proteinExistence type="evidence at transcript level"/>
<dbReference type="Pfam" id="PF11642">
    <property type="entry name" value="Blo-t-5"/>
    <property type="match status" value="1"/>
</dbReference>
<dbReference type="InterPro" id="IPR038455">
    <property type="entry name" value="Mite_allergen_group-5/21_sf"/>
</dbReference>
<evidence type="ECO:0000256" key="1">
    <source>
        <dbReference type="ARBA" id="ARBA00010710"/>
    </source>
</evidence>
<dbReference type="FunFam" id="1.20.58.970:FF:000001">
    <property type="entry name" value="Mite allergen Blo t 5"/>
    <property type="match status" value="1"/>
</dbReference>
<feature type="chain" id="PRO_5012297849" evidence="3">
    <location>
        <begin position="18"/>
        <end position="134"/>
    </location>
</feature>
<keyword evidence="2" id="KW-0175">Coiled coil</keyword>
<dbReference type="SMR" id="A0A1P8DF97"/>
<keyword evidence="3" id="KW-0732">Signal</keyword>
<feature type="coiled-coil region" evidence="2">
    <location>
        <begin position="43"/>
        <end position="70"/>
    </location>
</feature>
<feature type="coiled-coil region" evidence="2">
    <location>
        <begin position="107"/>
        <end position="134"/>
    </location>
</feature>